<dbReference type="EMBL" id="VDUZ01000047">
    <property type="protein sequence ID" value="TXL71181.1"/>
    <property type="molecule type" value="Genomic_DNA"/>
</dbReference>
<name>A0A5C8PCU7_9HYPH</name>
<dbReference type="Pfam" id="PF00535">
    <property type="entry name" value="Glycos_transf_2"/>
    <property type="match status" value="1"/>
</dbReference>
<comment type="caution">
    <text evidence="2">The sequence shown here is derived from an EMBL/GenBank/DDBJ whole genome shotgun (WGS) entry which is preliminary data.</text>
</comment>
<dbReference type="Gene3D" id="3.90.550.10">
    <property type="entry name" value="Spore Coat Polysaccharide Biosynthesis Protein SpsA, Chain A"/>
    <property type="match status" value="1"/>
</dbReference>
<accession>A0A5C8PCU7</accession>
<evidence type="ECO:0000313" key="3">
    <source>
        <dbReference type="Proteomes" id="UP000321638"/>
    </source>
</evidence>
<dbReference type="InterPro" id="IPR050834">
    <property type="entry name" value="Glycosyltransf_2"/>
</dbReference>
<sequence length="331" mass="36704">MVLLEGPVSAGHIPPRAVRRGRRILKVKSGKPSVSVIIPHLNQPEMLDTCLASLEAQSLDRGLFEILVVDNGSATLPEDIAARHPGVQLFCEHQPGPGPARNLGISQASAPVLAFIDADCRAHPDWLRTGLETLQALPEGVVLGGDVQIWRDDQARFTAIEAYEGVFAYRFKLYIEQHGFSGTGNLMARRADFDRVGLFAGIQLAEDMEWGQRACRAGLRFQYVPGMIVYHPARRSLQELCVKWDRQIQHYINMARGKPAWKTRWALRALAVLASPAVDFAKVLGSDRIFGLPARLKAIMVLIAIRAHRARMMLALLSHNGKVAWNRETSV</sequence>
<keyword evidence="2" id="KW-0808">Transferase</keyword>
<dbReference type="PANTHER" id="PTHR43685:SF2">
    <property type="entry name" value="GLYCOSYLTRANSFERASE 2-LIKE DOMAIN-CONTAINING PROTEIN"/>
    <property type="match status" value="1"/>
</dbReference>
<protein>
    <submittedName>
        <fullName evidence="2">Glycosyltransferase</fullName>
    </submittedName>
</protein>
<proteinExistence type="predicted"/>
<dbReference type="OrthoDB" id="6653642at2"/>
<organism evidence="2 3">
    <name type="scientific">Vineibacter terrae</name>
    <dbReference type="NCBI Taxonomy" id="2586908"/>
    <lineage>
        <taxon>Bacteria</taxon>
        <taxon>Pseudomonadati</taxon>
        <taxon>Pseudomonadota</taxon>
        <taxon>Alphaproteobacteria</taxon>
        <taxon>Hyphomicrobiales</taxon>
        <taxon>Vineibacter</taxon>
    </lineage>
</organism>
<gene>
    <name evidence="2" type="ORF">FHP25_31215</name>
</gene>
<dbReference type="GO" id="GO:0016740">
    <property type="term" value="F:transferase activity"/>
    <property type="evidence" value="ECO:0007669"/>
    <property type="project" value="UniProtKB-KW"/>
</dbReference>
<dbReference type="AlphaFoldDB" id="A0A5C8PCU7"/>
<dbReference type="InterPro" id="IPR001173">
    <property type="entry name" value="Glyco_trans_2-like"/>
</dbReference>
<dbReference type="SUPFAM" id="SSF53448">
    <property type="entry name" value="Nucleotide-diphospho-sugar transferases"/>
    <property type="match status" value="1"/>
</dbReference>
<reference evidence="2 3" key="1">
    <citation type="submission" date="2019-06" db="EMBL/GenBank/DDBJ databases">
        <title>New taxonomy in bacterial strain CC-CFT640, isolated from vineyard.</title>
        <authorList>
            <person name="Lin S.-Y."/>
            <person name="Tsai C.-F."/>
            <person name="Young C.-C."/>
        </authorList>
    </citation>
    <scope>NUCLEOTIDE SEQUENCE [LARGE SCALE GENOMIC DNA]</scope>
    <source>
        <strain evidence="2 3">CC-CFT640</strain>
    </source>
</reference>
<dbReference type="Proteomes" id="UP000321638">
    <property type="component" value="Unassembled WGS sequence"/>
</dbReference>
<feature type="domain" description="Glycosyltransferase 2-like" evidence="1">
    <location>
        <begin position="35"/>
        <end position="191"/>
    </location>
</feature>
<evidence type="ECO:0000259" key="1">
    <source>
        <dbReference type="Pfam" id="PF00535"/>
    </source>
</evidence>
<dbReference type="InterPro" id="IPR029044">
    <property type="entry name" value="Nucleotide-diphossugar_trans"/>
</dbReference>
<keyword evidence="3" id="KW-1185">Reference proteome</keyword>
<dbReference type="PANTHER" id="PTHR43685">
    <property type="entry name" value="GLYCOSYLTRANSFERASE"/>
    <property type="match status" value="1"/>
</dbReference>
<evidence type="ECO:0000313" key="2">
    <source>
        <dbReference type="EMBL" id="TXL71181.1"/>
    </source>
</evidence>